<dbReference type="InParanoid" id="A0A0D0DKT6"/>
<evidence type="ECO:0000313" key="1">
    <source>
        <dbReference type="EMBL" id="KIK78845.1"/>
    </source>
</evidence>
<reference evidence="2" key="2">
    <citation type="submission" date="2015-01" db="EMBL/GenBank/DDBJ databases">
        <title>Evolutionary Origins and Diversification of the Mycorrhizal Mutualists.</title>
        <authorList>
            <consortium name="DOE Joint Genome Institute"/>
            <consortium name="Mycorrhizal Genomics Consortium"/>
            <person name="Kohler A."/>
            <person name="Kuo A."/>
            <person name="Nagy L.G."/>
            <person name="Floudas D."/>
            <person name="Copeland A."/>
            <person name="Barry K.W."/>
            <person name="Cichocki N."/>
            <person name="Veneault-Fourrey C."/>
            <person name="LaButti K."/>
            <person name="Lindquist E.A."/>
            <person name="Lipzen A."/>
            <person name="Lundell T."/>
            <person name="Morin E."/>
            <person name="Murat C."/>
            <person name="Riley R."/>
            <person name="Ohm R."/>
            <person name="Sun H."/>
            <person name="Tunlid A."/>
            <person name="Henrissat B."/>
            <person name="Grigoriev I.V."/>
            <person name="Hibbett D.S."/>
            <person name="Martin F."/>
        </authorList>
    </citation>
    <scope>NUCLEOTIDE SEQUENCE [LARGE SCALE GENOMIC DNA]</scope>
    <source>
        <strain evidence="2">Ve08.2h10</strain>
    </source>
</reference>
<dbReference type="HOGENOM" id="CLU_2197759_0_0_1"/>
<organism evidence="1 2">
    <name type="scientific">Paxillus rubicundulus Ve08.2h10</name>
    <dbReference type="NCBI Taxonomy" id="930991"/>
    <lineage>
        <taxon>Eukaryota</taxon>
        <taxon>Fungi</taxon>
        <taxon>Dikarya</taxon>
        <taxon>Basidiomycota</taxon>
        <taxon>Agaricomycotina</taxon>
        <taxon>Agaricomycetes</taxon>
        <taxon>Agaricomycetidae</taxon>
        <taxon>Boletales</taxon>
        <taxon>Paxilineae</taxon>
        <taxon>Paxillaceae</taxon>
        <taxon>Paxillus</taxon>
    </lineage>
</organism>
<reference evidence="1 2" key="1">
    <citation type="submission" date="2014-04" db="EMBL/GenBank/DDBJ databases">
        <authorList>
            <consortium name="DOE Joint Genome Institute"/>
            <person name="Kuo A."/>
            <person name="Kohler A."/>
            <person name="Jargeat P."/>
            <person name="Nagy L.G."/>
            <person name="Floudas D."/>
            <person name="Copeland A."/>
            <person name="Barry K.W."/>
            <person name="Cichocki N."/>
            <person name="Veneault-Fourrey C."/>
            <person name="LaButti K."/>
            <person name="Lindquist E.A."/>
            <person name="Lipzen A."/>
            <person name="Lundell T."/>
            <person name="Morin E."/>
            <person name="Murat C."/>
            <person name="Sun H."/>
            <person name="Tunlid A."/>
            <person name="Henrissat B."/>
            <person name="Grigoriev I.V."/>
            <person name="Hibbett D.S."/>
            <person name="Martin F."/>
            <person name="Nordberg H.P."/>
            <person name="Cantor M.N."/>
            <person name="Hua S.X."/>
        </authorList>
    </citation>
    <scope>NUCLEOTIDE SEQUENCE [LARGE SCALE GENOMIC DNA]</scope>
    <source>
        <strain evidence="1 2">Ve08.2h10</strain>
    </source>
</reference>
<name>A0A0D0DKT6_9AGAM</name>
<dbReference type="AlphaFoldDB" id="A0A0D0DKT6"/>
<protein>
    <submittedName>
        <fullName evidence="1">Uncharacterized protein</fullName>
    </submittedName>
</protein>
<dbReference type="Proteomes" id="UP000054538">
    <property type="component" value="Unassembled WGS sequence"/>
</dbReference>
<accession>A0A0D0DKT6</accession>
<proteinExistence type="predicted"/>
<evidence type="ECO:0000313" key="2">
    <source>
        <dbReference type="Proteomes" id="UP000054538"/>
    </source>
</evidence>
<gene>
    <name evidence="1" type="ORF">PAXRUDRAFT_834417</name>
</gene>
<keyword evidence="2" id="KW-1185">Reference proteome</keyword>
<dbReference type="EMBL" id="KN826454">
    <property type="protein sequence ID" value="KIK78845.1"/>
    <property type="molecule type" value="Genomic_DNA"/>
</dbReference>
<sequence length="108" mass="11847">MQSVRRSPDPRSLSCLSNIEQGFIPGWVLDLPSLALFLCQAEEALMREVKILLIYLFIANEEPTSARCGPRYKHGTRCNPTKWKGCGLPATHAKIAGYPKGLSGAICS</sequence>